<keyword evidence="11" id="KW-0411">Iron-sulfur</keyword>
<evidence type="ECO:0000256" key="8">
    <source>
        <dbReference type="ARBA" id="ARBA00022989"/>
    </source>
</evidence>
<name>A0A1G2CU80_9BACT</name>
<sequence length="443" mass="49529">MLFLSFLPLVFWFFTPLPLHQRFISHGAFSFSLTMQALGQALGLVGMAMFALNLVLGARLRFLESLFGGMNRVYIVHHILGGVSFILLLVHPILLVAQYLGFGAIGLKSSYVLYIANPFCFAQFSLVNPECSYLFGVVALLLMILFLVLTFFIKLPYHTWKLTHKFLGFAFFFGALHALFVSSDVTRSPVLQYYMWFLAAIGFASIMYRTILGALLIPRREYVVDEVKQINPSIVEIVMHAKDGKPMSYTPGQFVFIGFPDTRGLEEVHPFSLTSSPGTDKLSIGVKALGDYTKQLNRIMPGSRAVIEGPFGRTSYVYYPCKEQIWIAGGIGVTPFLSMARSLTKESDYKVDMYYSAMSSEGAAWNEELCSIAATNPNFRLIPWYGVEKGYLSADAIAAESKNLLGKEIFVCGPPPMMRSIKSQFAKWQVPVSCVHSEEFSIH</sequence>
<dbReference type="PRINTS" id="PR00410">
    <property type="entry name" value="PHEHYDRXLASE"/>
</dbReference>
<keyword evidence="6" id="KW-0479">Metal-binding</keyword>
<dbReference type="SUPFAM" id="SSF52343">
    <property type="entry name" value="Ferredoxin reductase-like, C-terminal NADP-linked domain"/>
    <property type="match status" value="1"/>
</dbReference>
<evidence type="ECO:0000256" key="3">
    <source>
        <dbReference type="ARBA" id="ARBA00022630"/>
    </source>
</evidence>
<evidence type="ECO:0000256" key="10">
    <source>
        <dbReference type="ARBA" id="ARBA00023004"/>
    </source>
</evidence>
<evidence type="ECO:0000256" key="5">
    <source>
        <dbReference type="ARBA" id="ARBA00022714"/>
    </source>
</evidence>
<keyword evidence="5" id="KW-0001">2Fe-2S</keyword>
<feature type="domain" description="FAD-binding FR-type" evidence="14">
    <location>
        <begin position="217"/>
        <end position="317"/>
    </location>
</feature>
<gene>
    <name evidence="15" type="ORF">A2845_04255</name>
</gene>
<dbReference type="InterPro" id="IPR013112">
    <property type="entry name" value="FAD-bd_8"/>
</dbReference>
<comment type="cofactor">
    <cofactor evidence="1">
        <name>FAD</name>
        <dbReference type="ChEBI" id="CHEBI:57692"/>
    </cofactor>
</comment>
<keyword evidence="7" id="KW-0274">FAD</keyword>
<feature type="transmembrane region" description="Helical" evidence="13">
    <location>
        <begin position="133"/>
        <end position="153"/>
    </location>
</feature>
<dbReference type="InterPro" id="IPR001433">
    <property type="entry name" value="OxRdtase_FAD/NAD-bd"/>
</dbReference>
<dbReference type="Pfam" id="PF00175">
    <property type="entry name" value="NAD_binding_1"/>
    <property type="match status" value="1"/>
</dbReference>
<keyword evidence="10" id="KW-0408">Iron</keyword>
<dbReference type="AlphaFoldDB" id="A0A1G2CU80"/>
<dbReference type="Gene3D" id="3.40.50.80">
    <property type="entry name" value="Nucleotide-binding domain of ferredoxin-NADP reductase (FNR) module"/>
    <property type="match status" value="1"/>
</dbReference>
<dbReference type="InterPro" id="IPR050415">
    <property type="entry name" value="MRET"/>
</dbReference>
<dbReference type="Gene3D" id="2.40.30.10">
    <property type="entry name" value="Translation factors"/>
    <property type="match status" value="1"/>
</dbReference>
<evidence type="ECO:0000256" key="7">
    <source>
        <dbReference type="ARBA" id="ARBA00022827"/>
    </source>
</evidence>
<keyword evidence="9" id="KW-0560">Oxidoreductase</keyword>
<comment type="subcellular location">
    <subcellularLocation>
        <location evidence="2">Membrane</location>
        <topology evidence="2">Multi-pass membrane protein</topology>
    </subcellularLocation>
</comment>
<evidence type="ECO:0000256" key="9">
    <source>
        <dbReference type="ARBA" id="ARBA00023002"/>
    </source>
</evidence>
<comment type="caution">
    <text evidence="15">The sequence shown here is derived from an EMBL/GenBank/DDBJ whole genome shotgun (WGS) entry which is preliminary data.</text>
</comment>
<dbReference type="PROSITE" id="PS51384">
    <property type="entry name" value="FAD_FR"/>
    <property type="match status" value="1"/>
</dbReference>
<dbReference type="CDD" id="cd06198">
    <property type="entry name" value="FNR_like_3"/>
    <property type="match status" value="1"/>
</dbReference>
<dbReference type="InterPro" id="IPR013130">
    <property type="entry name" value="Fe3_Rdtase_TM_dom"/>
</dbReference>
<dbReference type="Pfam" id="PF01794">
    <property type="entry name" value="Ferric_reduct"/>
    <property type="match status" value="1"/>
</dbReference>
<evidence type="ECO:0000256" key="6">
    <source>
        <dbReference type="ARBA" id="ARBA00022723"/>
    </source>
</evidence>
<dbReference type="InterPro" id="IPR039261">
    <property type="entry name" value="FNR_nucleotide-bd"/>
</dbReference>
<dbReference type="InterPro" id="IPR017927">
    <property type="entry name" value="FAD-bd_FR_type"/>
</dbReference>
<dbReference type="GO" id="GO:0051537">
    <property type="term" value="F:2 iron, 2 sulfur cluster binding"/>
    <property type="evidence" value="ECO:0007669"/>
    <property type="project" value="UniProtKB-KW"/>
</dbReference>
<dbReference type="GO" id="GO:0050660">
    <property type="term" value="F:flavin adenine dinucleotide binding"/>
    <property type="evidence" value="ECO:0007669"/>
    <property type="project" value="TreeGrafter"/>
</dbReference>
<reference evidence="15 16" key="1">
    <citation type="journal article" date="2016" name="Nat. Commun.">
        <title>Thousands of microbial genomes shed light on interconnected biogeochemical processes in an aquifer system.</title>
        <authorList>
            <person name="Anantharaman K."/>
            <person name="Brown C.T."/>
            <person name="Hug L.A."/>
            <person name="Sharon I."/>
            <person name="Castelle C.J."/>
            <person name="Probst A.J."/>
            <person name="Thomas B.C."/>
            <person name="Singh A."/>
            <person name="Wilkins M.J."/>
            <person name="Karaoz U."/>
            <person name="Brodie E.L."/>
            <person name="Williams K.H."/>
            <person name="Hubbard S.S."/>
            <person name="Banfield J.F."/>
        </authorList>
    </citation>
    <scope>NUCLEOTIDE SEQUENCE [LARGE SCALE GENOMIC DNA]</scope>
</reference>
<evidence type="ECO:0000256" key="11">
    <source>
        <dbReference type="ARBA" id="ARBA00023014"/>
    </source>
</evidence>
<feature type="transmembrane region" description="Helical" evidence="13">
    <location>
        <begin position="165"/>
        <end position="181"/>
    </location>
</feature>
<feature type="transmembrane region" description="Helical" evidence="13">
    <location>
        <begin position="79"/>
        <end position="100"/>
    </location>
</feature>
<keyword evidence="12 13" id="KW-0472">Membrane</keyword>
<dbReference type="SUPFAM" id="SSF63380">
    <property type="entry name" value="Riboflavin synthase domain-like"/>
    <property type="match status" value="1"/>
</dbReference>
<feature type="transmembrane region" description="Helical" evidence="13">
    <location>
        <begin position="193"/>
        <end position="217"/>
    </location>
</feature>
<organism evidence="15 16">
    <name type="scientific">Candidatus Lloydbacteria bacterium RIFCSPHIGHO2_01_FULL_49_22</name>
    <dbReference type="NCBI Taxonomy" id="1798658"/>
    <lineage>
        <taxon>Bacteria</taxon>
        <taxon>Candidatus Lloydiibacteriota</taxon>
    </lineage>
</organism>
<dbReference type="InterPro" id="IPR017938">
    <property type="entry name" value="Riboflavin_synthase-like_b-brl"/>
</dbReference>
<feature type="transmembrane region" description="Helical" evidence="13">
    <location>
        <begin position="37"/>
        <end position="58"/>
    </location>
</feature>
<dbReference type="GO" id="GO:0016491">
    <property type="term" value="F:oxidoreductase activity"/>
    <property type="evidence" value="ECO:0007669"/>
    <property type="project" value="UniProtKB-KW"/>
</dbReference>
<evidence type="ECO:0000259" key="14">
    <source>
        <dbReference type="PROSITE" id="PS51384"/>
    </source>
</evidence>
<evidence type="ECO:0000256" key="4">
    <source>
        <dbReference type="ARBA" id="ARBA00022692"/>
    </source>
</evidence>
<accession>A0A1G2CU80</accession>
<dbReference type="GO" id="GO:0046872">
    <property type="term" value="F:metal ion binding"/>
    <property type="evidence" value="ECO:0007669"/>
    <property type="project" value="UniProtKB-KW"/>
</dbReference>
<keyword evidence="4 13" id="KW-0812">Transmembrane</keyword>
<dbReference type="PANTHER" id="PTHR47354">
    <property type="entry name" value="NADH OXIDOREDUCTASE HCR"/>
    <property type="match status" value="1"/>
</dbReference>
<keyword evidence="8 13" id="KW-1133">Transmembrane helix</keyword>
<protein>
    <recommendedName>
        <fullName evidence="14">FAD-binding FR-type domain-containing protein</fullName>
    </recommendedName>
</protein>
<evidence type="ECO:0000313" key="16">
    <source>
        <dbReference type="Proteomes" id="UP000177122"/>
    </source>
</evidence>
<evidence type="ECO:0000256" key="12">
    <source>
        <dbReference type="ARBA" id="ARBA00023136"/>
    </source>
</evidence>
<keyword evidence="3" id="KW-0285">Flavoprotein</keyword>
<dbReference type="PANTHER" id="PTHR47354:SF8">
    <property type="entry name" value="1,2-PHENYLACETYL-COA EPOXIDASE, SUBUNIT E"/>
    <property type="match status" value="1"/>
</dbReference>
<dbReference type="GO" id="GO:0016020">
    <property type="term" value="C:membrane"/>
    <property type="evidence" value="ECO:0007669"/>
    <property type="project" value="UniProtKB-SubCell"/>
</dbReference>
<proteinExistence type="predicted"/>
<evidence type="ECO:0000256" key="13">
    <source>
        <dbReference type="SAM" id="Phobius"/>
    </source>
</evidence>
<evidence type="ECO:0000313" key="15">
    <source>
        <dbReference type="EMBL" id="OGZ04923.1"/>
    </source>
</evidence>
<dbReference type="EMBL" id="MHLI01000017">
    <property type="protein sequence ID" value="OGZ04923.1"/>
    <property type="molecule type" value="Genomic_DNA"/>
</dbReference>
<evidence type="ECO:0000256" key="1">
    <source>
        <dbReference type="ARBA" id="ARBA00001974"/>
    </source>
</evidence>
<dbReference type="Pfam" id="PF08022">
    <property type="entry name" value="FAD_binding_8"/>
    <property type="match status" value="1"/>
</dbReference>
<dbReference type="Proteomes" id="UP000177122">
    <property type="component" value="Unassembled WGS sequence"/>
</dbReference>
<evidence type="ECO:0000256" key="2">
    <source>
        <dbReference type="ARBA" id="ARBA00004141"/>
    </source>
</evidence>